<reference evidence="1 2" key="1">
    <citation type="journal article" date="2022" name="New Phytol.">
        <title>Ecological generalism drives hyperdiversity of secondary metabolite gene clusters in xylarialean endophytes.</title>
        <authorList>
            <person name="Franco M.E.E."/>
            <person name="Wisecaver J.H."/>
            <person name="Arnold A.E."/>
            <person name="Ju Y.M."/>
            <person name="Slot J.C."/>
            <person name="Ahrendt S."/>
            <person name="Moore L.P."/>
            <person name="Eastman K.E."/>
            <person name="Scott K."/>
            <person name="Konkel Z."/>
            <person name="Mondo S.J."/>
            <person name="Kuo A."/>
            <person name="Hayes R.D."/>
            <person name="Haridas S."/>
            <person name="Andreopoulos B."/>
            <person name="Riley R."/>
            <person name="LaButti K."/>
            <person name="Pangilinan J."/>
            <person name="Lipzen A."/>
            <person name="Amirebrahimi M."/>
            <person name="Yan J."/>
            <person name="Adam C."/>
            <person name="Keymanesh K."/>
            <person name="Ng V."/>
            <person name="Louie K."/>
            <person name="Northen T."/>
            <person name="Drula E."/>
            <person name="Henrissat B."/>
            <person name="Hsieh H.M."/>
            <person name="Youens-Clark K."/>
            <person name="Lutzoni F."/>
            <person name="Miadlikowska J."/>
            <person name="Eastwood D.C."/>
            <person name="Hamelin R.C."/>
            <person name="Grigoriev I.V."/>
            <person name="U'Ren J.M."/>
        </authorList>
    </citation>
    <scope>NUCLEOTIDE SEQUENCE [LARGE SCALE GENOMIC DNA]</scope>
    <source>
        <strain evidence="1 2">CBS 119005</strain>
    </source>
</reference>
<protein>
    <submittedName>
        <fullName evidence="1">Uncharacterized protein</fullName>
    </submittedName>
</protein>
<organism evidence="1 2">
    <name type="scientific">Hypoxylon rubiginosum</name>
    <dbReference type="NCBI Taxonomy" id="110542"/>
    <lineage>
        <taxon>Eukaryota</taxon>
        <taxon>Fungi</taxon>
        <taxon>Dikarya</taxon>
        <taxon>Ascomycota</taxon>
        <taxon>Pezizomycotina</taxon>
        <taxon>Sordariomycetes</taxon>
        <taxon>Xylariomycetidae</taxon>
        <taxon>Xylariales</taxon>
        <taxon>Hypoxylaceae</taxon>
        <taxon>Hypoxylon</taxon>
    </lineage>
</organism>
<accession>A0ACB9ZFW0</accession>
<comment type="caution">
    <text evidence="1">The sequence shown here is derived from an EMBL/GenBank/DDBJ whole genome shotgun (WGS) entry which is preliminary data.</text>
</comment>
<evidence type="ECO:0000313" key="2">
    <source>
        <dbReference type="Proteomes" id="UP001497700"/>
    </source>
</evidence>
<evidence type="ECO:0000313" key="1">
    <source>
        <dbReference type="EMBL" id="KAI4870546.1"/>
    </source>
</evidence>
<sequence>MPLNLSIVNDGGSLKCFQNMAATPPDCANRSSYSGPRITRGSGGQVPFAMVGLFASFVMAFILG</sequence>
<name>A0ACB9ZFW0_9PEZI</name>
<dbReference type="EMBL" id="MU393423">
    <property type="protein sequence ID" value="KAI4870546.1"/>
    <property type="molecule type" value="Genomic_DNA"/>
</dbReference>
<dbReference type="Proteomes" id="UP001497700">
    <property type="component" value="Unassembled WGS sequence"/>
</dbReference>
<gene>
    <name evidence="1" type="ORF">F4820DRAFT_442832</name>
</gene>
<keyword evidence="2" id="KW-1185">Reference proteome</keyword>
<proteinExistence type="predicted"/>